<dbReference type="Gene3D" id="3.20.20.370">
    <property type="entry name" value="Glycoside hydrolase/deacetylase"/>
    <property type="match status" value="1"/>
</dbReference>
<feature type="region of interest" description="Disordered" evidence="1">
    <location>
        <begin position="329"/>
        <end position="378"/>
    </location>
</feature>
<feature type="compositionally biased region" description="Low complexity" evidence="1">
    <location>
        <begin position="343"/>
        <end position="378"/>
    </location>
</feature>
<feature type="signal peptide" evidence="2">
    <location>
        <begin position="1"/>
        <end position="26"/>
    </location>
</feature>
<dbReference type="PANTHER" id="PTHR45985">
    <property type="match status" value="1"/>
</dbReference>
<evidence type="ECO:0000259" key="3">
    <source>
        <dbReference type="Pfam" id="PF01522"/>
    </source>
</evidence>
<dbReference type="GO" id="GO:0005975">
    <property type="term" value="P:carbohydrate metabolic process"/>
    <property type="evidence" value="ECO:0007669"/>
    <property type="project" value="InterPro"/>
</dbReference>
<gene>
    <name evidence="4" type="ORF">COHA_001719</name>
</gene>
<dbReference type="EMBL" id="JADXDR010000025">
    <property type="protein sequence ID" value="KAI7844629.1"/>
    <property type="molecule type" value="Genomic_DNA"/>
</dbReference>
<dbReference type="AlphaFoldDB" id="A0AAD5DYF0"/>
<dbReference type="PANTHER" id="PTHR45985:SF3">
    <property type="entry name" value="CHITIN DEACETYLASE-LIKE 4"/>
    <property type="match status" value="1"/>
</dbReference>
<dbReference type="InterPro" id="IPR052740">
    <property type="entry name" value="CE4"/>
</dbReference>
<dbReference type="CDD" id="cd10919">
    <property type="entry name" value="CE4_CDA_like"/>
    <property type="match status" value="1"/>
</dbReference>
<protein>
    <recommendedName>
        <fullName evidence="3">NodB homology domain-containing protein</fullName>
    </recommendedName>
</protein>
<accession>A0AAD5DYF0</accession>
<reference evidence="4" key="1">
    <citation type="submission" date="2020-11" db="EMBL/GenBank/DDBJ databases">
        <title>Chlorella ohadii genome sequencing and assembly.</title>
        <authorList>
            <person name="Murik O."/>
            <person name="Treves H."/>
            <person name="Kedem I."/>
            <person name="Shotland Y."/>
            <person name="Kaplan A."/>
        </authorList>
    </citation>
    <scope>NUCLEOTIDE SEQUENCE</scope>
    <source>
        <strain evidence="4">1</strain>
    </source>
</reference>
<dbReference type="Pfam" id="PF01522">
    <property type="entry name" value="Polysacc_deac_1"/>
    <property type="match status" value="1"/>
</dbReference>
<dbReference type="Proteomes" id="UP001205105">
    <property type="component" value="Unassembled WGS sequence"/>
</dbReference>
<evidence type="ECO:0000313" key="4">
    <source>
        <dbReference type="EMBL" id="KAI7844629.1"/>
    </source>
</evidence>
<feature type="chain" id="PRO_5041974075" description="NodB homology domain-containing protein" evidence="2">
    <location>
        <begin position="27"/>
        <end position="378"/>
    </location>
</feature>
<evidence type="ECO:0000256" key="2">
    <source>
        <dbReference type="SAM" id="SignalP"/>
    </source>
</evidence>
<dbReference type="InterPro" id="IPR011330">
    <property type="entry name" value="Glyco_hydro/deAcase_b/a-brl"/>
</dbReference>
<dbReference type="GO" id="GO:0016810">
    <property type="term" value="F:hydrolase activity, acting on carbon-nitrogen (but not peptide) bonds"/>
    <property type="evidence" value="ECO:0007669"/>
    <property type="project" value="InterPro"/>
</dbReference>
<organism evidence="4 5">
    <name type="scientific">Chlorella ohadii</name>
    <dbReference type="NCBI Taxonomy" id="2649997"/>
    <lineage>
        <taxon>Eukaryota</taxon>
        <taxon>Viridiplantae</taxon>
        <taxon>Chlorophyta</taxon>
        <taxon>core chlorophytes</taxon>
        <taxon>Trebouxiophyceae</taxon>
        <taxon>Chlorellales</taxon>
        <taxon>Chlorellaceae</taxon>
        <taxon>Chlorella clade</taxon>
        <taxon>Chlorella</taxon>
    </lineage>
</organism>
<keyword evidence="5" id="KW-1185">Reference proteome</keyword>
<evidence type="ECO:0000313" key="5">
    <source>
        <dbReference type="Proteomes" id="UP001205105"/>
    </source>
</evidence>
<dbReference type="InterPro" id="IPR002509">
    <property type="entry name" value="NODB_dom"/>
</dbReference>
<dbReference type="SUPFAM" id="SSF88713">
    <property type="entry name" value="Glycoside hydrolase/deacetylase"/>
    <property type="match status" value="1"/>
</dbReference>
<feature type="domain" description="NodB homology" evidence="3">
    <location>
        <begin position="78"/>
        <end position="169"/>
    </location>
</feature>
<keyword evidence="2" id="KW-0732">Signal</keyword>
<proteinExistence type="predicted"/>
<comment type="caution">
    <text evidence="4">The sequence shown here is derived from an EMBL/GenBank/DDBJ whole genome shotgun (WGS) entry which is preliminary data.</text>
</comment>
<name>A0AAD5DYF0_9CHLO</name>
<evidence type="ECO:0000256" key="1">
    <source>
        <dbReference type="SAM" id="MobiDB-lite"/>
    </source>
</evidence>
<sequence length="378" mass="40538">MSAPRRLSGCLLAVLAVLLVAKPCTAAIGASLVSPLGSGGKPPQFVLFTHDDAVTEDTHTLMLEVTEGRKSATNACPAVATMFVTTANAANDCELMMDLYQKGYEIADHTLSHLSVRGKKYQQVADEIVGLRDQLVKQCGISKDEIVGFRAPFLETDETVRKVLGDNGFLYDSSLIEETTGASVSRGLAERLWPFDLANGSPINCDYFSGFQSCSTKESEPGLYDVPVWHIRQEDGKGNTKGVWSMDYVDGRSADDFYNIMKQNFDAAYSGNRAPIPIFIHTPWLQDKESLKGLKRFVDYALAQPDTYLVSIRQLLAWMQNPVPADQLTAERLGCGNPGGAPGSADGSSSSSSTTAAAAAPAPAPTPSRSGSGKNKAL</sequence>